<dbReference type="RefSeq" id="XP_002740638.1">
    <property type="nucleotide sequence ID" value="XM_002740592.2"/>
</dbReference>
<feature type="compositionally biased region" description="Basic residues" evidence="1">
    <location>
        <begin position="305"/>
        <end position="316"/>
    </location>
</feature>
<feature type="compositionally biased region" description="Low complexity" evidence="1">
    <location>
        <begin position="873"/>
        <end position="883"/>
    </location>
</feature>
<feature type="compositionally biased region" description="Basic residues" evidence="1">
    <location>
        <begin position="1"/>
        <end position="10"/>
    </location>
</feature>
<feature type="region of interest" description="Disordered" evidence="1">
    <location>
        <begin position="447"/>
        <end position="599"/>
    </location>
</feature>
<sequence length="1005" mass="115682">MSKSMSKRNLLKTILDEENEQDKRGLRASTLSEQQRNRTLVKKYGELQQLLLDQYTQSQALLQQQFLQMQQSAAAMLRAESTGNHGLKYSYNSEREHGRERHHRVRSARYDERSKGHTVAKTDTEYKNLAKHVLIKNRPTLQKEKENNDDYFEEVIEAVAMETNVHKDDVSSSSSHYSSDYEREENESYIDDEDSDDEEEEESGNESRRKRVSFSEMMSKAESEFNPRSILIADTPPGRSILKHHLTRQRMEHTHPVDTHKFTLKDEETVRLATNLLSMLHLPATRFGIPPIDPRDSIEKEKPGRPVRRKTKRKERKTPTQSPTPPFSPREPKVFMPSDHDLRSTQNAEILGWLKKKNAALRKQKREQRKKEKRKRNVEKYEMEEKIERLVKAEDLYTDWMKSKKKEELYIRKEQRKQKELEMSRLEEERIEKARRLEELNARVAQKRAAIAAQKKKLKISKRRTEAKKDDEEKDTGGHGDAGVEKEKEENDVSSTVKLDAKRKNRRGKNKVHPMSATYPTRSLSSPSEYRYKRPFSGGTPVKNDRMNGEDRPPLSRYQPKRSTNPMAGMNYDEWLKQKHKDDKHKQLQDEVSKAKNAWSDPDLQNIIPKLAKERIARVTESKFKIDTGLKKSPRDKSQSPQRPTSASTATLTEVPKSEDEGPTSYKWNADITDGKEPRASVDSRPSTAPSMKGRPGASPRKPRPPSTNRPSSTTRKTRVTSTSQIERPEPQGCEIPDGVQKINTDTKHEPVTSNEKKGKKQPKVVTNRTKKEDKETAGQQEEKCETSETNTKDEINQSEEKNVDQSIDSNMELDDKHSEKKKVHFNLSENQEVPPPESESDQRLEDLLQKINIVDDFLRTDGQENVTDDTTENNNTDTDPNVKASCVDDGESHHEQQSKPQNEEKNDIDIVSEEHKGDNLTEQKNSENNSISNDDDDDDDNSKNVADETGNVGTSKANDEEETPAKLEETEFDDNDDIIEGDDIENSDTEKSYDNSKVNVFLTQ</sequence>
<feature type="compositionally biased region" description="Basic residues" evidence="1">
    <location>
        <begin position="501"/>
        <end position="512"/>
    </location>
</feature>
<feature type="region of interest" description="Disordered" evidence="1">
    <location>
        <begin position="360"/>
        <end position="379"/>
    </location>
</feature>
<feature type="compositionally biased region" description="Basic and acidic residues" evidence="1">
    <location>
        <begin position="891"/>
        <end position="926"/>
    </location>
</feature>
<feature type="compositionally biased region" description="Basic and acidic residues" evidence="1">
    <location>
        <begin position="620"/>
        <end position="638"/>
    </location>
</feature>
<evidence type="ECO:0000313" key="3">
    <source>
        <dbReference type="RefSeq" id="XP_002740638.1"/>
    </source>
</evidence>
<feature type="region of interest" description="Disordered" evidence="1">
    <location>
        <begin position="620"/>
        <end position="1005"/>
    </location>
</feature>
<proteinExistence type="predicted"/>
<feature type="compositionally biased region" description="Polar residues" evidence="1">
    <location>
        <begin position="639"/>
        <end position="652"/>
    </location>
</feature>
<organism evidence="2 3">
    <name type="scientific">Saccoglossus kowalevskii</name>
    <name type="common">Acorn worm</name>
    <dbReference type="NCBI Taxonomy" id="10224"/>
    <lineage>
        <taxon>Eukaryota</taxon>
        <taxon>Metazoa</taxon>
        <taxon>Hemichordata</taxon>
        <taxon>Enteropneusta</taxon>
        <taxon>Harrimaniidae</taxon>
        <taxon>Saccoglossus</taxon>
    </lineage>
</organism>
<feature type="compositionally biased region" description="Basic and acidic residues" evidence="1">
    <location>
        <begin position="463"/>
        <end position="491"/>
    </location>
</feature>
<protein>
    <submittedName>
        <fullName evidence="3">DNA ligase 1-like</fullName>
    </submittedName>
</protein>
<feature type="compositionally biased region" description="Basic and acidic residues" evidence="1">
    <location>
        <begin position="673"/>
        <end position="682"/>
    </location>
</feature>
<feature type="compositionally biased region" description="Acidic residues" evidence="1">
    <location>
        <begin position="971"/>
        <end position="988"/>
    </location>
</feature>
<feature type="compositionally biased region" description="Basic and acidic residues" evidence="1">
    <location>
        <begin position="745"/>
        <end position="757"/>
    </location>
</feature>
<feature type="compositionally biased region" description="Basic and acidic residues" evidence="1">
    <location>
        <begin position="543"/>
        <end position="554"/>
    </location>
</feature>
<feature type="compositionally biased region" description="Low complexity" evidence="1">
    <location>
        <begin position="707"/>
        <end position="724"/>
    </location>
</feature>
<evidence type="ECO:0000256" key="1">
    <source>
        <dbReference type="SAM" id="MobiDB-lite"/>
    </source>
</evidence>
<feature type="region of interest" description="Disordered" evidence="1">
    <location>
        <begin position="1"/>
        <end position="31"/>
    </location>
</feature>
<reference evidence="3" key="1">
    <citation type="submission" date="2025-08" db="UniProtKB">
        <authorList>
            <consortium name="RefSeq"/>
        </authorList>
    </citation>
    <scope>IDENTIFICATION</scope>
    <source>
        <tissue evidence="3">Testes</tissue>
    </source>
</reference>
<feature type="compositionally biased region" description="Basic and acidic residues" evidence="1">
    <location>
        <begin position="770"/>
        <end position="804"/>
    </location>
</feature>
<gene>
    <name evidence="3" type="primary">LOC100374849</name>
</gene>
<feature type="region of interest" description="Disordered" evidence="1">
    <location>
        <begin position="86"/>
        <end position="121"/>
    </location>
</feature>
<feature type="compositionally biased region" description="Acidic residues" evidence="1">
    <location>
        <begin position="182"/>
        <end position="204"/>
    </location>
</feature>
<feature type="compositionally biased region" description="Basic and acidic residues" evidence="1">
    <location>
        <begin position="108"/>
        <end position="121"/>
    </location>
</feature>
<feature type="region of interest" description="Disordered" evidence="1">
    <location>
        <begin position="165"/>
        <end position="237"/>
    </location>
</feature>
<dbReference type="GeneID" id="100374849"/>
<accession>A0ABM0GZ72</accession>
<feature type="compositionally biased region" description="Basic and acidic residues" evidence="1">
    <location>
        <begin position="293"/>
        <end position="304"/>
    </location>
</feature>
<feature type="compositionally biased region" description="Polar residues" evidence="1">
    <location>
        <begin position="996"/>
        <end position="1005"/>
    </location>
</feature>
<feature type="region of interest" description="Disordered" evidence="1">
    <location>
        <begin position="286"/>
        <end position="332"/>
    </location>
</feature>
<dbReference type="Proteomes" id="UP000694865">
    <property type="component" value="Unplaced"/>
</dbReference>
<keyword evidence="2" id="KW-1185">Reference proteome</keyword>
<feature type="compositionally biased region" description="Basic and acidic residues" evidence="1">
    <location>
        <begin position="574"/>
        <end position="594"/>
    </location>
</feature>
<feature type="compositionally biased region" description="Basic residues" evidence="1">
    <location>
        <begin position="360"/>
        <end position="377"/>
    </location>
</feature>
<name>A0ABM0GZ72_SACKO</name>
<evidence type="ECO:0000313" key="2">
    <source>
        <dbReference type="Proteomes" id="UP000694865"/>
    </source>
</evidence>
<feature type="compositionally biased region" description="Polar residues" evidence="1">
    <location>
        <begin position="518"/>
        <end position="528"/>
    </location>
</feature>